<keyword evidence="2" id="KW-1185">Reference proteome</keyword>
<sequence length="89" mass="9332">MSSTAAITPTPASPPILTEADYAATLPPTHPVSQTPTPAALLHIHAYTPAPLALFSHFALHAASTLAIPMPPHPIMHPTQRTVDRPTST</sequence>
<name>A0ACB7ZYW5_9AGAM</name>
<evidence type="ECO:0000313" key="1">
    <source>
        <dbReference type="EMBL" id="KAH7905887.1"/>
    </source>
</evidence>
<reference evidence="1" key="1">
    <citation type="journal article" date="2021" name="New Phytol.">
        <title>Evolutionary innovations through gain and loss of genes in the ectomycorrhizal Boletales.</title>
        <authorList>
            <person name="Wu G."/>
            <person name="Miyauchi S."/>
            <person name="Morin E."/>
            <person name="Kuo A."/>
            <person name="Drula E."/>
            <person name="Varga T."/>
            <person name="Kohler A."/>
            <person name="Feng B."/>
            <person name="Cao Y."/>
            <person name="Lipzen A."/>
            <person name="Daum C."/>
            <person name="Hundley H."/>
            <person name="Pangilinan J."/>
            <person name="Johnson J."/>
            <person name="Barry K."/>
            <person name="LaButti K."/>
            <person name="Ng V."/>
            <person name="Ahrendt S."/>
            <person name="Min B."/>
            <person name="Choi I.G."/>
            <person name="Park H."/>
            <person name="Plett J.M."/>
            <person name="Magnuson J."/>
            <person name="Spatafora J.W."/>
            <person name="Nagy L.G."/>
            <person name="Henrissat B."/>
            <person name="Grigoriev I.V."/>
            <person name="Yang Z.L."/>
            <person name="Xu J."/>
            <person name="Martin F.M."/>
        </authorList>
    </citation>
    <scope>NUCLEOTIDE SEQUENCE</scope>
    <source>
        <strain evidence="1">ATCC 28755</strain>
    </source>
</reference>
<dbReference type="EMBL" id="MU268106">
    <property type="protein sequence ID" value="KAH7905887.1"/>
    <property type="molecule type" value="Genomic_DNA"/>
</dbReference>
<organism evidence="1 2">
    <name type="scientific">Hygrophoropsis aurantiaca</name>
    <dbReference type="NCBI Taxonomy" id="72124"/>
    <lineage>
        <taxon>Eukaryota</taxon>
        <taxon>Fungi</taxon>
        <taxon>Dikarya</taxon>
        <taxon>Basidiomycota</taxon>
        <taxon>Agaricomycotina</taxon>
        <taxon>Agaricomycetes</taxon>
        <taxon>Agaricomycetidae</taxon>
        <taxon>Boletales</taxon>
        <taxon>Coniophorineae</taxon>
        <taxon>Hygrophoropsidaceae</taxon>
        <taxon>Hygrophoropsis</taxon>
    </lineage>
</organism>
<comment type="caution">
    <text evidence="1">The sequence shown here is derived from an EMBL/GenBank/DDBJ whole genome shotgun (WGS) entry which is preliminary data.</text>
</comment>
<evidence type="ECO:0000313" key="2">
    <source>
        <dbReference type="Proteomes" id="UP000790377"/>
    </source>
</evidence>
<protein>
    <submittedName>
        <fullName evidence="1">Uncharacterized protein</fullName>
    </submittedName>
</protein>
<accession>A0ACB7ZYW5</accession>
<gene>
    <name evidence="1" type="ORF">BJ138DRAFT_1118072</name>
</gene>
<dbReference type="Proteomes" id="UP000790377">
    <property type="component" value="Unassembled WGS sequence"/>
</dbReference>
<proteinExistence type="predicted"/>